<evidence type="ECO:0000313" key="2">
    <source>
        <dbReference type="Proteomes" id="UP001338125"/>
    </source>
</evidence>
<reference evidence="1 2" key="1">
    <citation type="submission" date="2024-01" db="EMBL/GenBank/DDBJ databases">
        <title>Complete genome of Cladobotryum mycophilum ATHUM6906.</title>
        <authorList>
            <person name="Christinaki A.C."/>
            <person name="Myridakis A.I."/>
            <person name="Kouvelis V.N."/>
        </authorList>
    </citation>
    <scope>NUCLEOTIDE SEQUENCE [LARGE SCALE GENOMIC DNA]</scope>
    <source>
        <strain evidence="1 2">ATHUM6906</strain>
    </source>
</reference>
<evidence type="ECO:0008006" key="3">
    <source>
        <dbReference type="Google" id="ProtNLM"/>
    </source>
</evidence>
<keyword evidence="2" id="KW-1185">Reference proteome</keyword>
<name>A0ABR0SR41_9HYPO</name>
<protein>
    <recommendedName>
        <fullName evidence="3">LAGLIDADG endonuclease</fullName>
    </recommendedName>
</protein>
<organism evidence="1 2">
    <name type="scientific">Cladobotryum mycophilum</name>
    <dbReference type="NCBI Taxonomy" id="491253"/>
    <lineage>
        <taxon>Eukaryota</taxon>
        <taxon>Fungi</taxon>
        <taxon>Dikarya</taxon>
        <taxon>Ascomycota</taxon>
        <taxon>Pezizomycotina</taxon>
        <taxon>Sordariomycetes</taxon>
        <taxon>Hypocreomycetidae</taxon>
        <taxon>Hypocreales</taxon>
        <taxon>Hypocreaceae</taxon>
        <taxon>Cladobotryum</taxon>
    </lineage>
</organism>
<gene>
    <name evidence="1" type="ORF">PT974_05131</name>
</gene>
<accession>A0ABR0SR41</accession>
<proteinExistence type="predicted"/>
<dbReference type="Proteomes" id="UP001338125">
    <property type="component" value="Unassembled WGS sequence"/>
</dbReference>
<dbReference type="EMBL" id="JAVFKD010000010">
    <property type="protein sequence ID" value="KAK5994648.1"/>
    <property type="molecule type" value="Genomic_DNA"/>
</dbReference>
<evidence type="ECO:0000313" key="1">
    <source>
        <dbReference type="EMBL" id="KAK5994648.1"/>
    </source>
</evidence>
<sequence>MSLTVFNASRPRGIIQQLIPPSQDNPRACETFNNMLVATWKRKRYVNDDLMSKKGSRGRTSWIAMLSGSADDVIIWVILSPLRHQLRLLQKSIFNGLIESIDLYPAARLQALIPMISLPRNELEYLRFFQRTKSISFMS</sequence>
<comment type="caution">
    <text evidence="1">The sequence shown here is derived from an EMBL/GenBank/DDBJ whole genome shotgun (WGS) entry which is preliminary data.</text>
</comment>